<evidence type="ECO:0000313" key="2">
    <source>
        <dbReference type="EMBL" id="CAH0098060.1"/>
    </source>
</evidence>
<keyword evidence="3" id="KW-1185">Reference proteome</keyword>
<proteinExistence type="predicted"/>
<gene>
    <name evidence="2" type="ORF">DGAL_LOCUS107</name>
</gene>
<evidence type="ECO:0000256" key="1">
    <source>
        <dbReference type="SAM" id="SignalP"/>
    </source>
</evidence>
<dbReference type="OrthoDB" id="6380971at2759"/>
<dbReference type="PANTHER" id="PTHR11008">
    <property type="entry name" value="PROTEIN TAKEOUT-LIKE PROTEIN"/>
    <property type="match status" value="1"/>
</dbReference>
<dbReference type="Proteomes" id="UP000789390">
    <property type="component" value="Unassembled WGS sequence"/>
</dbReference>
<protein>
    <recommendedName>
        <fullName evidence="4">Soldier-specific protein-1</fullName>
    </recommendedName>
</protein>
<keyword evidence="1" id="KW-0732">Signal</keyword>
<evidence type="ECO:0000313" key="3">
    <source>
        <dbReference type="Proteomes" id="UP000789390"/>
    </source>
</evidence>
<dbReference type="InterPro" id="IPR010562">
    <property type="entry name" value="Haemolymph_juvenile_hormone-bd"/>
</dbReference>
<comment type="caution">
    <text evidence="2">The sequence shown here is derived from an EMBL/GenBank/DDBJ whole genome shotgun (WGS) entry which is preliminary data.</text>
</comment>
<feature type="signal peptide" evidence="1">
    <location>
        <begin position="1"/>
        <end position="24"/>
    </location>
</feature>
<dbReference type="InterPro" id="IPR038606">
    <property type="entry name" value="To_sf"/>
</dbReference>
<sequence>MFSVIRSIRFWLALMSTSLLLVDASPLNNQLSDAHTKKSCSAFWFIIWDFFFDWSSLGRSPQPRDDALDNYVRLVINNFFAALETGIPALGIPPMDPLWIGNLTIPTLTIKGGYIDAAIANTAVHYLSSLTVTTLHIDLNQFRMDLRSYMSYMKIDGLYDLEGIAGVVFPIYGNGPYRIEVFDVNMFGGGSLGLDETGNYLQLTSLEMDATFTTMVVYFENLLGGGDLGDTINDIISELGMAIFEIVKPIFIESLTTGIMKVVNDALSHYPIGNLTSAAAEFDNWL</sequence>
<dbReference type="PANTHER" id="PTHR11008:SF9">
    <property type="entry name" value="PROTEIN TAKEOUT-LIKE PROTEIN"/>
    <property type="match status" value="1"/>
</dbReference>
<dbReference type="Pfam" id="PF06585">
    <property type="entry name" value="JHBP"/>
    <property type="match status" value="1"/>
</dbReference>
<evidence type="ECO:0008006" key="4">
    <source>
        <dbReference type="Google" id="ProtNLM"/>
    </source>
</evidence>
<reference evidence="2" key="1">
    <citation type="submission" date="2021-11" db="EMBL/GenBank/DDBJ databases">
        <authorList>
            <person name="Schell T."/>
        </authorList>
    </citation>
    <scope>NUCLEOTIDE SEQUENCE</scope>
    <source>
        <strain evidence="2">M5</strain>
    </source>
</reference>
<organism evidence="2 3">
    <name type="scientific">Daphnia galeata</name>
    <dbReference type="NCBI Taxonomy" id="27404"/>
    <lineage>
        <taxon>Eukaryota</taxon>
        <taxon>Metazoa</taxon>
        <taxon>Ecdysozoa</taxon>
        <taxon>Arthropoda</taxon>
        <taxon>Crustacea</taxon>
        <taxon>Branchiopoda</taxon>
        <taxon>Diplostraca</taxon>
        <taxon>Cladocera</taxon>
        <taxon>Anomopoda</taxon>
        <taxon>Daphniidae</taxon>
        <taxon>Daphnia</taxon>
    </lineage>
</organism>
<name>A0A8J2R9W0_9CRUS</name>
<dbReference type="Gene3D" id="3.15.10.30">
    <property type="entry name" value="Haemolymph juvenile hormone binding protein"/>
    <property type="match status" value="1"/>
</dbReference>
<feature type="chain" id="PRO_5035192883" description="Soldier-specific protein-1" evidence="1">
    <location>
        <begin position="25"/>
        <end position="286"/>
    </location>
</feature>
<dbReference type="AlphaFoldDB" id="A0A8J2R9W0"/>
<dbReference type="SMART" id="SM00700">
    <property type="entry name" value="JHBP"/>
    <property type="match status" value="1"/>
</dbReference>
<accession>A0A8J2R9W0</accession>
<dbReference type="EMBL" id="CAKKLH010000001">
    <property type="protein sequence ID" value="CAH0098060.1"/>
    <property type="molecule type" value="Genomic_DNA"/>
</dbReference>